<dbReference type="RefSeq" id="WP_256612254.1">
    <property type="nucleotide sequence ID" value="NZ_JANIBM010000034.1"/>
</dbReference>
<sequence>MSRTIFTALLVAFATHSAASPPAIRSLPLERISIERIDIQGQIRTWNLNKVCIDGQAYLLLMKGLTEPVSISAAFADGKPEQCKVATDEALPGK</sequence>
<organism evidence="2 3">
    <name type="scientific">Methylomonas aurea</name>
    <dbReference type="NCBI Taxonomy" id="2952224"/>
    <lineage>
        <taxon>Bacteria</taxon>
        <taxon>Pseudomonadati</taxon>
        <taxon>Pseudomonadota</taxon>
        <taxon>Gammaproteobacteria</taxon>
        <taxon>Methylococcales</taxon>
        <taxon>Methylococcaceae</taxon>
        <taxon>Methylomonas</taxon>
    </lineage>
</organism>
<name>A0ABT1ULE5_9GAMM</name>
<proteinExistence type="predicted"/>
<keyword evidence="3" id="KW-1185">Reference proteome</keyword>
<dbReference type="EMBL" id="JANIBM010000034">
    <property type="protein sequence ID" value="MCQ8183028.1"/>
    <property type="molecule type" value="Genomic_DNA"/>
</dbReference>
<evidence type="ECO:0000256" key="1">
    <source>
        <dbReference type="SAM" id="SignalP"/>
    </source>
</evidence>
<comment type="caution">
    <text evidence="2">The sequence shown here is derived from an EMBL/GenBank/DDBJ whole genome shotgun (WGS) entry which is preliminary data.</text>
</comment>
<keyword evidence="1" id="KW-0732">Signal</keyword>
<evidence type="ECO:0000313" key="3">
    <source>
        <dbReference type="Proteomes" id="UP001524569"/>
    </source>
</evidence>
<evidence type="ECO:0000313" key="2">
    <source>
        <dbReference type="EMBL" id="MCQ8183028.1"/>
    </source>
</evidence>
<feature type="chain" id="PRO_5045091829" evidence="1">
    <location>
        <begin position="20"/>
        <end position="94"/>
    </location>
</feature>
<reference evidence="2 3" key="1">
    <citation type="submission" date="2022-07" db="EMBL/GenBank/DDBJ databases">
        <title>Methylomonas rivi sp. nov., Methylomonas rosea sp. nov., Methylomonas aureus sp. nov. and Methylomonas subterranea sp. nov., four novel methanotrophs isolated from a freshwater creek and the deep terrestrial subsurface.</title>
        <authorList>
            <person name="Abin C."/>
            <person name="Sankaranarayanan K."/>
            <person name="Garner C."/>
            <person name="Sindelar R."/>
            <person name="Kotary K."/>
            <person name="Garner R."/>
            <person name="Barclay S."/>
            <person name="Lawson P."/>
            <person name="Krumholz L."/>
        </authorList>
    </citation>
    <scope>NUCLEOTIDE SEQUENCE [LARGE SCALE GENOMIC DNA]</scope>
    <source>
        <strain evidence="2 3">SURF-1</strain>
    </source>
</reference>
<gene>
    <name evidence="2" type="ORF">NP603_18060</name>
</gene>
<protein>
    <submittedName>
        <fullName evidence="2">Uncharacterized protein</fullName>
    </submittedName>
</protein>
<accession>A0ABT1ULE5</accession>
<feature type="signal peptide" evidence="1">
    <location>
        <begin position="1"/>
        <end position="19"/>
    </location>
</feature>
<dbReference type="Proteomes" id="UP001524569">
    <property type="component" value="Unassembled WGS sequence"/>
</dbReference>